<dbReference type="AlphaFoldDB" id="A0A550D080"/>
<accession>A0A550D080</accession>
<dbReference type="EMBL" id="VDMD01000001">
    <property type="protein sequence ID" value="TRM70443.1"/>
    <property type="molecule type" value="Genomic_DNA"/>
</dbReference>
<gene>
    <name evidence="1" type="ORF">BD626DRAFT_477453</name>
</gene>
<protein>
    <submittedName>
        <fullName evidence="1">Uncharacterized protein</fullName>
    </submittedName>
</protein>
<proteinExistence type="predicted"/>
<name>A0A550D080_9AGAR</name>
<evidence type="ECO:0000313" key="2">
    <source>
        <dbReference type="Proteomes" id="UP000320762"/>
    </source>
</evidence>
<comment type="caution">
    <text evidence="1">The sequence shown here is derived from an EMBL/GenBank/DDBJ whole genome shotgun (WGS) entry which is preliminary data.</text>
</comment>
<dbReference type="Proteomes" id="UP000320762">
    <property type="component" value="Unassembled WGS sequence"/>
</dbReference>
<evidence type="ECO:0000313" key="1">
    <source>
        <dbReference type="EMBL" id="TRM70443.1"/>
    </source>
</evidence>
<organism evidence="1 2">
    <name type="scientific">Schizophyllum amplum</name>
    <dbReference type="NCBI Taxonomy" id="97359"/>
    <lineage>
        <taxon>Eukaryota</taxon>
        <taxon>Fungi</taxon>
        <taxon>Dikarya</taxon>
        <taxon>Basidiomycota</taxon>
        <taxon>Agaricomycotina</taxon>
        <taxon>Agaricomycetes</taxon>
        <taxon>Agaricomycetidae</taxon>
        <taxon>Agaricales</taxon>
        <taxon>Schizophyllaceae</taxon>
        <taxon>Schizophyllum</taxon>
    </lineage>
</organism>
<reference evidence="1 2" key="1">
    <citation type="journal article" date="2019" name="New Phytol.">
        <title>Comparative genomics reveals unique wood-decay strategies and fruiting body development in the Schizophyllaceae.</title>
        <authorList>
            <person name="Almasi E."/>
            <person name="Sahu N."/>
            <person name="Krizsan K."/>
            <person name="Balint B."/>
            <person name="Kovacs G.M."/>
            <person name="Kiss B."/>
            <person name="Cseklye J."/>
            <person name="Drula E."/>
            <person name="Henrissat B."/>
            <person name="Nagy I."/>
            <person name="Chovatia M."/>
            <person name="Adam C."/>
            <person name="LaButti K."/>
            <person name="Lipzen A."/>
            <person name="Riley R."/>
            <person name="Grigoriev I.V."/>
            <person name="Nagy L.G."/>
        </authorList>
    </citation>
    <scope>NUCLEOTIDE SEQUENCE [LARGE SCALE GENOMIC DNA]</scope>
    <source>
        <strain evidence="1 2">NL-1724</strain>
    </source>
</reference>
<keyword evidence="2" id="KW-1185">Reference proteome</keyword>
<sequence length="199" mass="22265">MRLMYIHVSIAYRAFVALSLFFASISVAIDVDDDLSGHITTIQSHYSTFLVEMETLDDVADLSASLIALEQSIRQHLAYPAVINFAVCKLIDPLLEKRGSKPWSARSAALHQAPPLAATAHGQVHENARSTKLLKTVAPGFGQRFKPEVLSRIRHSPDRRAVHTLVTELSYDVWAYRDAIVKTEQRAHAISTLRLDLFF</sequence>